<reference evidence="3" key="1">
    <citation type="journal article" date="2019" name="Int. J. Syst. Evol. Microbiol.">
        <title>The Global Catalogue of Microorganisms (GCM) 10K type strain sequencing project: providing services to taxonomists for standard genome sequencing and annotation.</title>
        <authorList>
            <consortium name="The Broad Institute Genomics Platform"/>
            <consortium name="The Broad Institute Genome Sequencing Center for Infectious Disease"/>
            <person name="Wu L."/>
            <person name="Ma J."/>
        </authorList>
    </citation>
    <scope>NUCLEOTIDE SEQUENCE [LARGE SCALE GENOMIC DNA]</scope>
    <source>
        <strain evidence="3">KCTC 42107</strain>
    </source>
</reference>
<comment type="caution">
    <text evidence="2">The sequence shown here is derived from an EMBL/GenBank/DDBJ whole genome shotgun (WGS) entry which is preliminary data.</text>
</comment>
<dbReference type="EMBL" id="JBHUMD010000007">
    <property type="protein sequence ID" value="MFD2601962.1"/>
    <property type="molecule type" value="Genomic_DNA"/>
</dbReference>
<accession>A0ABW5NSA2</accession>
<gene>
    <name evidence="2" type="ORF">ACFSR3_07835</name>
</gene>
<evidence type="ECO:0000313" key="2">
    <source>
        <dbReference type="EMBL" id="MFD2601962.1"/>
    </source>
</evidence>
<proteinExistence type="predicted"/>
<organism evidence="2 3">
    <name type="scientific">Flavobacterium suzhouense</name>
    <dbReference type="NCBI Taxonomy" id="1529638"/>
    <lineage>
        <taxon>Bacteria</taxon>
        <taxon>Pseudomonadati</taxon>
        <taxon>Bacteroidota</taxon>
        <taxon>Flavobacteriia</taxon>
        <taxon>Flavobacteriales</taxon>
        <taxon>Flavobacteriaceae</taxon>
        <taxon>Flavobacterium</taxon>
    </lineage>
</organism>
<evidence type="ECO:0000313" key="3">
    <source>
        <dbReference type="Proteomes" id="UP001597480"/>
    </source>
</evidence>
<sequence>MRPKFLLLICFFYLSMSAQITNLSKLSKGKFYSSDIIKDVNNNIRGYLLLFETDKIAKETYELEYIILDENLAKVTNGFITEMKYEGFMFKADKVRVRASLEKDKLLLKFTDSFNGVEYYERYRMLDISTNDLTEPFIFNKDSIKLNPEFDRKLSNFSDNQSERILLFNKVGMVVNSRAFFKKENVTSRRLVHYDDKFNKVWSYTYNNIKDKLLKDLTYLNSDQDVILLFNHETKNNSMLDWKEGHSVVMLDSKKGILITEFNFPEMDKNTYRVVNCKITDDKVYLMGNYSARSKTGWLDDTNNLGLFKFVLNKQTGKVEESKIIKWETIKRDGFEINKVGKVKKEGYIYIHNMLMLDNGKIVTVAETFESGPIITNNMYLFELSEEFSINQIFTVEKFRNKFPRTAAHSSDIDRYGLFDFIDFQDLGDNEYLFFLNDNEKNSRNRKASTLYGIVSYSEGKFKRQTLNLKTETSSIKAYSAKKGYIMLVENFENNKSSELRLEKINY</sequence>
<dbReference type="RefSeq" id="WP_379820465.1">
    <property type="nucleotide sequence ID" value="NZ_JBHUMD010000007.1"/>
</dbReference>
<dbReference type="Proteomes" id="UP001597480">
    <property type="component" value="Unassembled WGS sequence"/>
</dbReference>
<evidence type="ECO:0000256" key="1">
    <source>
        <dbReference type="SAM" id="SignalP"/>
    </source>
</evidence>
<dbReference type="InterPro" id="IPR046661">
    <property type="entry name" value="DUF6770"/>
</dbReference>
<dbReference type="Pfam" id="PF20559">
    <property type="entry name" value="DUF6770"/>
    <property type="match status" value="2"/>
</dbReference>
<name>A0ABW5NSA2_9FLAO</name>
<feature type="chain" id="PRO_5045498166" evidence="1">
    <location>
        <begin position="21"/>
        <end position="507"/>
    </location>
</feature>
<feature type="signal peptide" evidence="1">
    <location>
        <begin position="1"/>
        <end position="20"/>
    </location>
</feature>
<keyword evidence="1" id="KW-0732">Signal</keyword>
<keyword evidence="3" id="KW-1185">Reference proteome</keyword>
<protein>
    <submittedName>
        <fullName evidence="2">DUF6770 family protein</fullName>
    </submittedName>
</protein>